<keyword evidence="4" id="KW-1185">Reference proteome</keyword>
<comment type="caution">
    <text evidence="3">The sequence shown here is derived from an EMBL/GenBank/DDBJ whole genome shotgun (WGS) entry which is preliminary data.</text>
</comment>
<dbReference type="InterPro" id="IPR009057">
    <property type="entry name" value="Homeodomain-like_sf"/>
</dbReference>
<dbReference type="AlphaFoldDB" id="A0A015JCL6"/>
<proteinExistence type="predicted"/>
<dbReference type="HOGENOM" id="CLU_2639401_0_0_1"/>
<dbReference type="OrthoDB" id="2447222at2759"/>
<evidence type="ECO:0000256" key="1">
    <source>
        <dbReference type="ARBA" id="ARBA00023125"/>
    </source>
</evidence>
<dbReference type="SUPFAM" id="SSF46689">
    <property type="entry name" value="Homeodomain-like"/>
    <property type="match status" value="1"/>
</dbReference>
<dbReference type="Proteomes" id="UP000022910">
    <property type="component" value="Unassembled WGS sequence"/>
</dbReference>
<dbReference type="EMBL" id="JEMT01017890">
    <property type="protein sequence ID" value="EXX67257.1"/>
    <property type="molecule type" value="Genomic_DNA"/>
</dbReference>
<gene>
    <name evidence="3" type="ORF">RirG_116040</name>
</gene>
<evidence type="ECO:0000313" key="4">
    <source>
        <dbReference type="Proteomes" id="UP000022910"/>
    </source>
</evidence>
<accession>A0A015JCL6</accession>
<evidence type="ECO:0000259" key="2">
    <source>
        <dbReference type="PROSITE" id="PS51253"/>
    </source>
</evidence>
<reference evidence="3 4" key="1">
    <citation type="submission" date="2014-02" db="EMBL/GenBank/DDBJ databases">
        <title>Single nucleus genome sequencing reveals high similarity among nuclei of an endomycorrhizal fungus.</title>
        <authorList>
            <person name="Lin K."/>
            <person name="Geurts R."/>
            <person name="Zhang Z."/>
            <person name="Limpens E."/>
            <person name="Saunders D.G."/>
            <person name="Mu D."/>
            <person name="Pang E."/>
            <person name="Cao H."/>
            <person name="Cha H."/>
            <person name="Lin T."/>
            <person name="Zhou Q."/>
            <person name="Shang Y."/>
            <person name="Li Y."/>
            <person name="Ivanov S."/>
            <person name="Sharma T."/>
            <person name="Velzen R.V."/>
            <person name="Ruijter N.D."/>
            <person name="Aanen D.K."/>
            <person name="Win J."/>
            <person name="Kamoun S."/>
            <person name="Bisseling T."/>
            <person name="Huang S."/>
        </authorList>
    </citation>
    <scope>NUCLEOTIDE SEQUENCE [LARGE SCALE GENOMIC DNA]</scope>
    <source>
        <strain evidence="4">DAOM197198w</strain>
    </source>
</reference>
<evidence type="ECO:0000313" key="3">
    <source>
        <dbReference type="EMBL" id="EXX67257.1"/>
    </source>
</evidence>
<keyword evidence="1" id="KW-0238">DNA-binding</keyword>
<dbReference type="Pfam" id="PF03221">
    <property type="entry name" value="HTH_Tnp_Tc5"/>
    <property type="match status" value="1"/>
</dbReference>
<protein>
    <recommendedName>
        <fullName evidence="2">HTH CENPB-type domain-containing protein</fullName>
    </recommendedName>
</protein>
<dbReference type="GO" id="GO:0003677">
    <property type="term" value="F:DNA binding"/>
    <property type="evidence" value="ECO:0007669"/>
    <property type="project" value="UniProtKB-KW"/>
</dbReference>
<dbReference type="InterPro" id="IPR006600">
    <property type="entry name" value="HTH_CenpB_DNA-bd_dom"/>
</dbReference>
<feature type="domain" description="HTH CENPB-type" evidence="2">
    <location>
        <begin position="1"/>
        <end position="62"/>
    </location>
</feature>
<dbReference type="PROSITE" id="PS51253">
    <property type="entry name" value="HTH_CENPB"/>
    <property type="match status" value="1"/>
</dbReference>
<sequence>MFDKAMQIWTSQAVAADIPLSDMMLQEKGLEFAKSLKIENEIKCANGWGYKFNGLYKVNFSGEANSASLATLSEKCL</sequence>
<organism evidence="3 4">
    <name type="scientific">Rhizophagus irregularis (strain DAOM 197198w)</name>
    <name type="common">Glomus intraradices</name>
    <dbReference type="NCBI Taxonomy" id="1432141"/>
    <lineage>
        <taxon>Eukaryota</taxon>
        <taxon>Fungi</taxon>
        <taxon>Fungi incertae sedis</taxon>
        <taxon>Mucoromycota</taxon>
        <taxon>Glomeromycotina</taxon>
        <taxon>Glomeromycetes</taxon>
        <taxon>Glomerales</taxon>
        <taxon>Glomeraceae</taxon>
        <taxon>Rhizophagus</taxon>
    </lineage>
</organism>
<name>A0A015JCL6_RHIIW</name>
<dbReference type="Gene3D" id="1.10.10.60">
    <property type="entry name" value="Homeodomain-like"/>
    <property type="match status" value="1"/>
</dbReference>